<protein>
    <submittedName>
        <fullName evidence="2">DUF3331 domain-containing protein</fullName>
    </submittedName>
</protein>
<dbReference type="GeneID" id="67908828"/>
<dbReference type="RefSeq" id="WP_084636054.1">
    <property type="nucleotide sequence ID" value="NZ_CABVPT010000009.1"/>
</dbReference>
<dbReference type="Proteomes" id="UP001171606">
    <property type="component" value="Unassembled WGS sequence"/>
</dbReference>
<comment type="caution">
    <text evidence="2">The sequence shown here is derived from an EMBL/GenBank/DDBJ whole genome shotgun (WGS) entry which is preliminary data.</text>
</comment>
<organism evidence="2 3">
    <name type="scientific">Burkholderia metallica</name>
    <dbReference type="NCBI Taxonomy" id="488729"/>
    <lineage>
        <taxon>Bacteria</taxon>
        <taxon>Pseudomonadati</taxon>
        <taxon>Pseudomonadota</taxon>
        <taxon>Betaproteobacteria</taxon>
        <taxon>Burkholderiales</taxon>
        <taxon>Burkholderiaceae</taxon>
        <taxon>Burkholderia</taxon>
        <taxon>Burkholderia cepacia complex</taxon>
    </lineage>
</organism>
<evidence type="ECO:0000313" key="2">
    <source>
        <dbReference type="EMBL" id="MDN7933159.1"/>
    </source>
</evidence>
<evidence type="ECO:0000313" key="3">
    <source>
        <dbReference type="Proteomes" id="UP001171606"/>
    </source>
</evidence>
<dbReference type="EMBL" id="JAUJSQ010000006">
    <property type="protein sequence ID" value="MDN7933159.1"/>
    <property type="molecule type" value="Genomic_DNA"/>
</dbReference>
<feature type="region of interest" description="Disordered" evidence="1">
    <location>
        <begin position="9"/>
        <end position="31"/>
    </location>
</feature>
<gene>
    <name evidence="2" type="ORF">QZM52_17895</name>
</gene>
<reference evidence="2" key="1">
    <citation type="submission" date="2023-07" db="EMBL/GenBank/DDBJ databases">
        <title>A collection of bacterial strains from the Burkholderia cepacia Research Laboratory and Repository.</title>
        <authorList>
            <person name="Lipuma J."/>
            <person name="Spilker T."/>
            <person name="Caverly L."/>
        </authorList>
    </citation>
    <scope>NUCLEOTIDE SEQUENCE</scope>
    <source>
        <strain evidence="2">AU42020</strain>
    </source>
</reference>
<name>A0ABT8PDH5_9BURK</name>
<feature type="compositionally biased region" description="Basic and acidic residues" evidence="1">
    <location>
        <begin position="16"/>
        <end position="25"/>
    </location>
</feature>
<dbReference type="InterPro" id="IPR021769">
    <property type="entry name" value="DUF3331"/>
</dbReference>
<accession>A0ABT8PDH5</accession>
<sequence length="170" mass="18898">MRNPGHVFASIAGHVGEPERSDDSPIGRARPVPVDEIEPAERWQRIMHSLTACSDSLPFGLRRKDYAADIRQKMTLTVRSTYSATIDFLDRPTSGTVVLSWRDSTGGHYGYQSWHKGCARRPGTCAASGMPIHPGDEIFRPSARNGRPTNWSAMILALHIARIDFARITK</sequence>
<keyword evidence="3" id="KW-1185">Reference proteome</keyword>
<evidence type="ECO:0000256" key="1">
    <source>
        <dbReference type="SAM" id="MobiDB-lite"/>
    </source>
</evidence>
<proteinExistence type="predicted"/>
<dbReference type="Pfam" id="PF11811">
    <property type="entry name" value="DUF3331"/>
    <property type="match status" value="1"/>
</dbReference>